<dbReference type="Gene3D" id="3.30.450.20">
    <property type="entry name" value="PAS domain"/>
    <property type="match status" value="1"/>
</dbReference>
<comment type="caution">
    <text evidence="3">The sequence shown here is derived from an EMBL/GenBank/DDBJ whole genome shotgun (WGS) entry which is preliminary data.</text>
</comment>
<feature type="coiled-coil region" evidence="1">
    <location>
        <begin position="123"/>
        <end position="150"/>
    </location>
</feature>
<dbReference type="Pfam" id="PF08448">
    <property type="entry name" value="PAS_4"/>
    <property type="match status" value="1"/>
</dbReference>
<evidence type="ECO:0000256" key="1">
    <source>
        <dbReference type="SAM" id="Coils"/>
    </source>
</evidence>
<dbReference type="AlphaFoldDB" id="A0A1J5S7S7"/>
<accession>A0A1J5S7S7</accession>
<dbReference type="InterPro" id="IPR000014">
    <property type="entry name" value="PAS"/>
</dbReference>
<reference evidence="3" key="1">
    <citation type="submission" date="2016-10" db="EMBL/GenBank/DDBJ databases">
        <title>Sequence of Gallionella enrichment culture.</title>
        <authorList>
            <person name="Poehlein A."/>
            <person name="Muehling M."/>
            <person name="Daniel R."/>
        </authorList>
    </citation>
    <scope>NUCLEOTIDE SEQUENCE</scope>
</reference>
<dbReference type="NCBIfam" id="TIGR00229">
    <property type="entry name" value="sensory_box"/>
    <property type="match status" value="1"/>
</dbReference>
<dbReference type="InterPro" id="IPR000700">
    <property type="entry name" value="PAS-assoc_C"/>
</dbReference>
<dbReference type="SUPFAM" id="SSF55785">
    <property type="entry name" value="PYP-like sensor domain (PAS domain)"/>
    <property type="match status" value="1"/>
</dbReference>
<dbReference type="PROSITE" id="PS50113">
    <property type="entry name" value="PAC"/>
    <property type="match status" value="1"/>
</dbReference>
<sequence length="218" mass="24072">MSTTPTPSQTLDAVLFRALLDKATDAIYFKDTEGRFLRVSNRMVGAFDRDHPSQVEGCTAAEFYSEDHIREIKAAEEKIMKSGIPMLDVEEAETWPDGSITWASTSKFPLYDADGTLIGTFGISRDITEHKIAEEELQEANKRLIEEGRKSAVAEFAGTVLANMGGSIVEIRQGLDRALADLQQARGNPEALAKATEEVKELRYVAQTLSDLMRIQSA</sequence>
<keyword evidence="1" id="KW-0175">Coiled coil</keyword>
<keyword evidence="3" id="KW-0808">Transferase</keyword>
<dbReference type="CDD" id="cd00130">
    <property type="entry name" value="PAS"/>
    <property type="match status" value="1"/>
</dbReference>
<dbReference type="EC" id="2.7.13.3" evidence="3"/>
<feature type="domain" description="PAC" evidence="2">
    <location>
        <begin position="87"/>
        <end position="139"/>
    </location>
</feature>
<name>A0A1J5S7S7_9ZZZZ</name>
<dbReference type="GO" id="GO:0004673">
    <property type="term" value="F:protein histidine kinase activity"/>
    <property type="evidence" value="ECO:0007669"/>
    <property type="project" value="UniProtKB-EC"/>
</dbReference>
<dbReference type="InterPro" id="IPR013656">
    <property type="entry name" value="PAS_4"/>
</dbReference>
<gene>
    <name evidence="3" type="primary">arcB_8</name>
    <name evidence="3" type="ORF">GALL_135590</name>
</gene>
<dbReference type="InterPro" id="IPR035965">
    <property type="entry name" value="PAS-like_dom_sf"/>
</dbReference>
<evidence type="ECO:0000259" key="2">
    <source>
        <dbReference type="PROSITE" id="PS50113"/>
    </source>
</evidence>
<organism evidence="3">
    <name type="scientific">mine drainage metagenome</name>
    <dbReference type="NCBI Taxonomy" id="410659"/>
    <lineage>
        <taxon>unclassified sequences</taxon>
        <taxon>metagenomes</taxon>
        <taxon>ecological metagenomes</taxon>
    </lineage>
</organism>
<proteinExistence type="predicted"/>
<protein>
    <submittedName>
        <fullName evidence="3">Aerobic respiration control sensor protein ArcB</fullName>
        <ecNumber evidence="3">2.7.13.3</ecNumber>
    </submittedName>
</protein>
<evidence type="ECO:0000313" key="3">
    <source>
        <dbReference type="EMBL" id="OIR04359.1"/>
    </source>
</evidence>
<dbReference type="EMBL" id="MLJW01000058">
    <property type="protein sequence ID" value="OIR04359.1"/>
    <property type="molecule type" value="Genomic_DNA"/>
</dbReference>